<evidence type="ECO:0000256" key="1">
    <source>
        <dbReference type="SAM" id="MobiDB-lite"/>
    </source>
</evidence>
<reference evidence="2 3" key="1">
    <citation type="submission" date="2018-11" db="EMBL/GenBank/DDBJ databases">
        <authorList>
            <person name="Jang G.I."/>
            <person name="Hwang C.Y."/>
        </authorList>
    </citation>
    <scope>NUCLEOTIDE SEQUENCE [LARGE SCALE GENOMIC DNA]</scope>
    <source>
        <strain evidence="2 3">SSM26</strain>
    </source>
</reference>
<name>A0ABX9XID5_9PSED</name>
<sequence>MFNRLFKRKDESDADESSVDLSVRPKVGEIRTQGMTETLFLSPLPLPTGQLALGRFSWKCSSAPGFPDEPIDGELLSRSGAPAQRITLPVPTTES</sequence>
<comment type="caution">
    <text evidence="2">The sequence shown here is derived from an EMBL/GenBank/DDBJ whole genome shotgun (WGS) entry which is preliminary data.</text>
</comment>
<protein>
    <submittedName>
        <fullName evidence="2">Uncharacterized protein</fullName>
    </submittedName>
</protein>
<proteinExistence type="predicted"/>
<dbReference type="Proteomes" id="UP000275199">
    <property type="component" value="Unassembled WGS sequence"/>
</dbReference>
<accession>A0ABX9XID5</accession>
<feature type="region of interest" description="Disordered" evidence="1">
    <location>
        <begin position="1"/>
        <end position="20"/>
    </location>
</feature>
<gene>
    <name evidence="2" type="ORF">EF096_09735</name>
</gene>
<dbReference type="EMBL" id="RKKU01000009">
    <property type="protein sequence ID" value="ROZ84916.1"/>
    <property type="molecule type" value="Genomic_DNA"/>
</dbReference>
<keyword evidence="3" id="KW-1185">Reference proteome</keyword>
<evidence type="ECO:0000313" key="3">
    <source>
        <dbReference type="Proteomes" id="UP000275199"/>
    </source>
</evidence>
<organism evidence="2 3">
    <name type="scientific">Pseudomonas neustonica</name>
    <dbReference type="NCBI Taxonomy" id="2487346"/>
    <lineage>
        <taxon>Bacteria</taxon>
        <taxon>Pseudomonadati</taxon>
        <taxon>Pseudomonadota</taxon>
        <taxon>Gammaproteobacteria</taxon>
        <taxon>Pseudomonadales</taxon>
        <taxon>Pseudomonadaceae</taxon>
        <taxon>Pseudomonas</taxon>
    </lineage>
</organism>
<feature type="region of interest" description="Disordered" evidence="1">
    <location>
        <begin position="74"/>
        <end position="95"/>
    </location>
</feature>
<dbReference type="RefSeq" id="WP_123889428.1">
    <property type="nucleotide sequence ID" value="NZ_RKKU01000009.1"/>
</dbReference>
<evidence type="ECO:0000313" key="2">
    <source>
        <dbReference type="EMBL" id="ROZ84916.1"/>
    </source>
</evidence>